<sequence>MVPRKSAPSEDHAAVYVCVVAKIDDASLLPRRSRVAGRSCGEAERSDEACRRGVGVEEPVPVGGPGLTVEVDETLFARRKYNRGRMLPQAWVVGGVCRETGHCFLARVADRSAARLISVIKENVADG</sequence>
<dbReference type="WBParaSite" id="TMUE_1000004211.1">
    <property type="protein sequence ID" value="TMUE_1000004211.1"/>
    <property type="gene ID" value="WBGene00298880"/>
</dbReference>
<dbReference type="AlphaFoldDB" id="A0A5S6QA70"/>
<reference evidence="2" key="1">
    <citation type="submission" date="2019-12" db="UniProtKB">
        <authorList>
            <consortium name="WormBaseParasite"/>
        </authorList>
    </citation>
    <scope>IDENTIFICATION</scope>
</reference>
<evidence type="ECO:0000313" key="1">
    <source>
        <dbReference type="Proteomes" id="UP000046395"/>
    </source>
</evidence>
<evidence type="ECO:0000313" key="2">
    <source>
        <dbReference type="WBParaSite" id="TMUE_1000004211.1"/>
    </source>
</evidence>
<keyword evidence="1" id="KW-1185">Reference proteome</keyword>
<name>A0A5S6QA70_TRIMR</name>
<accession>A0A5S6QA70</accession>
<dbReference type="PANTHER" id="PTHR47163:SF2">
    <property type="entry name" value="SI:DKEY-17M8.2"/>
    <property type="match status" value="1"/>
</dbReference>
<organism evidence="1 2">
    <name type="scientific">Trichuris muris</name>
    <name type="common">Mouse whipworm</name>
    <dbReference type="NCBI Taxonomy" id="70415"/>
    <lineage>
        <taxon>Eukaryota</taxon>
        <taxon>Metazoa</taxon>
        <taxon>Ecdysozoa</taxon>
        <taxon>Nematoda</taxon>
        <taxon>Enoplea</taxon>
        <taxon>Dorylaimia</taxon>
        <taxon>Trichinellida</taxon>
        <taxon>Trichuridae</taxon>
        <taxon>Trichuris</taxon>
    </lineage>
</organism>
<protein>
    <submittedName>
        <fullName evidence="2">ISXO2-like transposase domain-containing protein</fullName>
    </submittedName>
</protein>
<dbReference type="STRING" id="70415.A0A5S6QA70"/>
<proteinExistence type="predicted"/>
<dbReference type="InterPro" id="IPR053164">
    <property type="entry name" value="IS1016-like_transposase"/>
</dbReference>
<dbReference type="Proteomes" id="UP000046395">
    <property type="component" value="Unassembled WGS sequence"/>
</dbReference>
<dbReference type="PANTHER" id="PTHR47163">
    <property type="entry name" value="DDE_TNP_IS1595 DOMAIN-CONTAINING PROTEIN"/>
    <property type="match status" value="1"/>
</dbReference>